<dbReference type="PROSITE" id="PS00914">
    <property type="entry name" value="SYNTAXIN"/>
    <property type="match status" value="1"/>
</dbReference>
<dbReference type="GO" id="GO:0006887">
    <property type="term" value="P:exocytosis"/>
    <property type="evidence" value="ECO:0007669"/>
    <property type="project" value="TreeGrafter"/>
</dbReference>
<dbReference type="GO" id="GO:0031201">
    <property type="term" value="C:SNARE complex"/>
    <property type="evidence" value="ECO:0007669"/>
    <property type="project" value="TreeGrafter"/>
</dbReference>
<dbReference type="SMART" id="SM00397">
    <property type="entry name" value="t_SNARE"/>
    <property type="match status" value="1"/>
</dbReference>
<dbReference type="InterPro" id="IPR006012">
    <property type="entry name" value="Syntaxin/epimorphin_CS"/>
</dbReference>
<dbReference type="EMBL" id="OU503052">
    <property type="protein sequence ID" value="CAI9779800.1"/>
    <property type="molecule type" value="Genomic_DNA"/>
</dbReference>
<dbReference type="GO" id="GO:0012505">
    <property type="term" value="C:endomembrane system"/>
    <property type="evidence" value="ECO:0007669"/>
    <property type="project" value="TreeGrafter"/>
</dbReference>
<dbReference type="PANTHER" id="PTHR19957:SF80">
    <property type="entry name" value="SYNTAXIN-121"/>
    <property type="match status" value="1"/>
</dbReference>
<dbReference type="Gene3D" id="1.20.58.70">
    <property type="match status" value="1"/>
</dbReference>
<name>A0AAD2E9S4_9LAMI</name>
<keyword evidence="8" id="KW-1133">Transmembrane helix</keyword>
<dbReference type="Pfam" id="PF00804">
    <property type="entry name" value="Syntaxin"/>
    <property type="match status" value="1"/>
</dbReference>
<dbReference type="Gene3D" id="1.20.5.110">
    <property type="match status" value="1"/>
</dbReference>
<dbReference type="Proteomes" id="UP000834106">
    <property type="component" value="Chromosome 17"/>
</dbReference>
<keyword evidence="8" id="KW-0812">Transmembrane</keyword>
<evidence type="ECO:0000256" key="5">
    <source>
        <dbReference type="ARBA" id="ARBA00023054"/>
    </source>
</evidence>
<evidence type="ECO:0000256" key="1">
    <source>
        <dbReference type="ARBA" id="ARBA00009063"/>
    </source>
</evidence>
<keyword evidence="4" id="KW-0007">Acetylation</keyword>
<dbReference type="CDD" id="cd00179">
    <property type="entry name" value="SynN"/>
    <property type="match status" value="1"/>
</dbReference>
<comment type="similarity">
    <text evidence="1 6">Belongs to the syntaxin family.</text>
</comment>
<proteinExistence type="inferred from homology"/>
<evidence type="ECO:0000256" key="6">
    <source>
        <dbReference type="RuleBase" id="RU003858"/>
    </source>
</evidence>
<dbReference type="Pfam" id="PF05739">
    <property type="entry name" value="SNARE"/>
    <property type="match status" value="1"/>
</dbReference>
<evidence type="ECO:0000259" key="9">
    <source>
        <dbReference type="PROSITE" id="PS50192"/>
    </source>
</evidence>
<evidence type="ECO:0000256" key="7">
    <source>
        <dbReference type="SAM" id="Coils"/>
    </source>
</evidence>
<accession>A0AAD2E9S4</accession>
<evidence type="ECO:0000256" key="4">
    <source>
        <dbReference type="ARBA" id="ARBA00022990"/>
    </source>
</evidence>
<dbReference type="SUPFAM" id="SSF47661">
    <property type="entry name" value="t-snare proteins"/>
    <property type="match status" value="1"/>
</dbReference>
<feature type="coiled-coil region" evidence="7">
    <location>
        <begin position="124"/>
        <end position="151"/>
    </location>
</feature>
<dbReference type="GO" id="GO:0006886">
    <property type="term" value="P:intracellular protein transport"/>
    <property type="evidence" value="ECO:0007669"/>
    <property type="project" value="InterPro"/>
</dbReference>
<dbReference type="InterPro" id="IPR045242">
    <property type="entry name" value="Syntaxin"/>
</dbReference>
<evidence type="ECO:0000256" key="8">
    <source>
        <dbReference type="SAM" id="Phobius"/>
    </source>
</evidence>
<keyword evidence="8" id="KW-0472">Membrane</keyword>
<dbReference type="GO" id="GO:0048278">
    <property type="term" value="P:vesicle docking"/>
    <property type="evidence" value="ECO:0007669"/>
    <property type="project" value="TreeGrafter"/>
</dbReference>
<dbReference type="GO" id="GO:0000149">
    <property type="term" value="F:SNARE binding"/>
    <property type="evidence" value="ECO:0007669"/>
    <property type="project" value="TreeGrafter"/>
</dbReference>
<evidence type="ECO:0000256" key="2">
    <source>
        <dbReference type="ARBA" id="ARBA00022448"/>
    </source>
</evidence>
<keyword evidence="3" id="KW-0653">Protein transport</keyword>
<evidence type="ECO:0000313" key="11">
    <source>
        <dbReference type="Proteomes" id="UP000834106"/>
    </source>
</evidence>
<dbReference type="GO" id="GO:0005484">
    <property type="term" value="F:SNAP receptor activity"/>
    <property type="evidence" value="ECO:0007669"/>
    <property type="project" value="InterPro"/>
</dbReference>
<dbReference type="AlphaFoldDB" id="A0AAD2E9S4"/>
<dbReference type="InterPro" id="IPR006011">
    <property type="entry name" value="Syntaxin_N"/>
</dbReference>
<dbReference type="InterPro" id="IPR000727">
    <property type="entry name" value="T_SNARE_dom"/>
</dbReference>
<dbReference type="PANTHER" id="PTHR19957">
    <property type="entry name" value="SYNTAXIN"/>
    <property type="match status" value="1"/>
</dbReference>
<keyword evidence="5 7" id="KW-0175">Coiled coil</keyword>
<feature type="coiled-coil region" evidence="7">
    <location>
        <begin position="36"/>
        <end position="63"/>
    </location>
</feature>
<evidence type="ECO:0000313" key="10">
    <source>
        <dbReference type="EMBL" id="CAI9779800.1"/>
    </source>
</evidence>
<sequence>MNDLLSSSFSGGQDQSHSIQMTDLGGVDLEKFFKDVDSIKVELDALEALYDQLQAAHEQSKTLHNAKAVKNLRAKMDNDVSTSLKKAKAIKVGLQALDKANDDNRRIPGCGPGSSSDRTRTSVVNGLRKKLQDMMNRFKDLRERMASEYRETVQRRYYTVTGENPNEKILDNLIETGESETFLQKAIQEQGRGQVMDTIMEIQERHDAVREMEKNLRELHQVFLDMAVLVESQGEQLDDIESQVGRANSFVRGGTQQLQVARKHQKNTRKWTCFAIILLLIIILIVVLSIRPWK</sequence>
<feature type="transmembrane region" description="Helical" evidence="8">
    <location>
        <begin position="271"/>
        <end position="290"/>
    </location>
</feature>
<dbReference type="FunFam" id="1.20.5.110:FF:000008">
    <property type="entry name" value="Syntaxin 132"/>
    <property type="match status" value="1"/>
</dbReference>
<gene>
    <name evidence="10" type="ORF">FPE_LOCUS27230</name>
</gene>
<dbReference type="GO" id="GO:0006906">
    <property type="term" value="P:vesicle fusion"/>
    <property type="evidence" value="ECO:0007669"/>
    <property type="project" value="TreeGrafter"/>
</dbReference>
<dbReference type="InterPro" id="IPR010989">
    <property type="entry name" value="SNARE"/>
</dbReference>
<feature type="domain" description="T-SNARE coiled-coil homology" evidence="9">
    <location>
        <begin position="199"/>
        <end position="261"/>
    </location>
</feature>
<protein>
    <recommendedName>
        <fullName evidence="9">t-SNARE coiled-coil homology domain-containing protein</fullName>
    </recommendedName>
</protein>
<dbReference type="PROSITE" id="PS50192">
    <property type="entry name" value="T_SNARE"/>
    <property type="match status" value="1"/>
</dbReference>
<keyword evidence="2" id="KW-0813">Transport</keyword>
<evidence type="ECO:0000256" key="3">
    <source>
        <dbReference type="ARBA" id="ARBA00022927"/>
    </source>
</evidence>
<dbReference type="GO" id="GO:0005886">
    <property type="term" value="C:plasma membrane"/>
    <property type="evidence" value="ECO:0007669"/>
    <property type="project" value="TreeGrafter"/>
</dbReference>
<dbReference type="FunFam" id="1.20.58.70:FF:000003">
    <property type="entry name" value="Qa-SNARE, Sso1/Syntaxin1-type, SYP12A-group"/>
    <property type="match status" value="1"/>
</dbReference>
<dbReference type="SMART" id="SM00503">
    <property type="entry name" value="SynN"/>
    <property type="match status" value="1"/>
</dbReference>
<keyword evidence="11" id="KW-1185">Reference proteome</keyword>
<dbReference type="CDD" id="cd15848">
    <property type="entry name" value="SNARE_syntaxin1-like"/>
    <property type="match status" value="1"/>
</dbReference>
<reference evidence="10" key="1">
    <citation type="submission" date="2023-05" db="EMBL/GenBank/DDBJ databases">
        <authorList>
            <person name="Huff M."/>
        </authorList>
    </citation>
    <scope>NUCLEOTIDE SEQUENCE</scope>
</reference>
<organism evidence="10 11">
    <name type="scientific">Fraxinus pennsylvanica</name>
    <dbReference type="NCBI Taxonomy" id="56036"/>
    <lineage>
        <taxon>Eukaryota</taxon>
        <taxon>Viridiplantae</taxon>
        <taxon>Streptophyta</taxon>
        <taxon>Embryophyta</taxon>
        <taxon>Tracheophyta</taxon>
        <taxon>Spermatophyta</taxon>
        <taxon>Magnoliopsida</taxon>
        <taxon>eudicotyledons</taxon>
        <taxon>Gunneridae</taxon>
        <taxon>Pentapetalae</taxon>
        <taxon>asterids</taxon>
        <taxon>lamiids</taxon>
        <taxon>Lamiales</taxon>
        <taxon>Oleaceae</taxon>
        <taxon>Oleeae</taxon>
        <taxon>Fraxinus</taxon>
    </lineage>
</organism>